<accession>A0A1A6GSC3</accession>
<protein>
    <submittedName>
        <fullName evidence="1">Uncharacterized protein</fullName>
    </submittedName>
</protein>
<gene>
    <name evidence="1" type="ORF">A6R68_02655</name>
</gene>
<name>A0A1A6GSC3_NEOLE</name>
<comment type="caution">
    <text evidence="1">The sequence shown here is derived from an EMBL/GenBank/DDBJ whole genome shotgun (WGS) entry which is preliminary data.</text>
</comment>
<dbReference type="Proteomes" id="UP000092124">
    <property type="component" value="Unassembled WGS sequence"/>
</dbReference>
<dbReference type="AlphaFoldDB" id="A0A1A6GSC3"/>
<sequence>MGSLPEEMHPGALPHFAWIKKH</sequence>
<organism evidence="1 2">
    <name type="scientific">Neotoma lepida</name>
    <name type="common">Desert woodrat</name>
    <dbReference type="NCBI Taxonomy" id="56216"/>
    <lineage>
        <taxon>Eukaryota</taxon>
        <taxon>Metazoa</taxon>
        <taxon>Chordata</taxon>
        <taxon>Craniata</taxon>
        <taxon>Vertebrata</taxon>
        <taxon>Euteleostomi</taxon>
        <taxon>Mammalia</taxon>
        <taxon>Eutheria</taxon>
        <taxon>Euarchontoglires</taxon>
        <taxon>Glires</taxon>
        <taxon>Rodentia</taxon>
        <taxon>Myomorpha</taxon>
        <taxon>Muroidea</taxon>
        <taxon>Cricetidae</taxon>
        <taxon>Neotominae</taxon>
        <taxon>Neotoma</taxon>
    </lineage>
</organism>
<evidence type="ECO:0000313" key="2">
    <source>
        <dbReference type="Proteomes" id="UP000092124"/>
    </source>
</evidence>
<reference evidence="1 2" key="1">
    <citation type="submission" date="2016-06" db="EMBL/GenBank/DDBJ databases">
        <title>The Draft Genome Sequence and Annotation of the Desert Woodrat Neotoma lepida.</title>
        <authorList>
            <person name="Campbell M."/>
            <person name="Oakeson K.F."/>
            <person name="Yandell M."/>
            <person name="Halpert J.R."/>
            <person name="Dearing D."/>
        </authorList>
    </citation>
    <scope>NUCLEOTIDE SEQUENCE [LARGE SCALE GENOMIC DNA]</scope>
    <source>
        <strain evidence="1">417</strain>
        <tissue evidence="1">Liver</tissue>
    </source>
</reference>
<dbReference type="EMBL" id="LZPO01075864">
    <property type="protein sequence ID" value="OBS68799.1"/>
    <property type="molecule type" value="Genomic_DNA"/>
</dbReference>
<evidence type="ECO:0000313" key="1">
    <source>
        <dbReference type="EMBL" id="OBS68799.1"/>
    </source>
</evidence>
<proteinExistence type="predicted"/>
<keyword evidence="2" id="KW-1185">Reference proteome</keyword>